<dbReference type="SUPFAM" id="SSF53756">
    <property type="entry name" value="UDP-Glycosyltransferase/glycogen phosphorylase"/>
    <property type="match status" value="1"/>
</dbReference>
<evidence type="ECO:0000313" key="4">
    <source>
        <dbReference type="EMBL" id="MDW5594460.1"/>
    </source>
</evidence>
<dbReference type="Proteomes" id="UP001284601">
    <property type="component" value="Unassembled WGS sequence"/>
</dbReference>
<dbReference type="Gene3D" id="3.20.20.140">
    <property type="entry name" value="Metal-dependent hydrolases"/>
    <property type="match status" value="1"/>
</dbReference>
<dbReference type="SMART" id="SM00481">
    <property type="entry name" value="POLIIIAc"/>
    <property type="match status" value="1"/>
</dbReference>
<dbReference type="EC" id="2.4.-.-" evidence="4"/>
<dbReference type="Gene3D" id="3.40.50.2000">
    <property type="entry name" value="Glycogen Phosphorylase B"/>
    <property type="match status" value="2"/>
</dbReference>
<dbReference type="RefSeq" id="WP_318596729.1">
    <property type="nucleotide sequence ID" value="NZ_JAWSTH010000017.1"/>
</dbReference>
<dbReference type="Pfam" id="PF13439">
    <property type="entry name" value="Glyco_transf_4"/>
    <property type="match status" value="1"/>
</dbReference>
<dbReference type="PANTHER" id="PTHR42924:SF3">
    <property type="entry name" value="POLYMERASE_HISTIDINOL PHOSPHATASE N-TERMINAL DOMAIN-CONTAINING PROTEIN"/>
    <property type="match status" value="1"/>
</dbReference>
<organism evidence="4 5">
    <name type="scientific">Conexibacter stalactiti</name>
    <dbReference type="NCBI Taxonomy" id="1940611"/>
    <lineage>
        <taxon>Bacteria</taxon>
        <taxon>Bacillati</taxon>
        <taxon>Actinomycetota</taxon>
        <taxon>Thermoleophilia</taxon>
        <taxon>Solirubrobacterales</taxon>
        <taxon>Conexibacteraceae</taxon>
        <taxon>Conexibacter</taxon>
    </lineage>
</organism>
<evidence type="ECO:0000256" key="1">
    <source>
        <dbReference type="ARBA" id="ARBA00022676"/>
    </source>
</evidence>
<dbReference type="InterPro" id="IPR004013">
    <property type="entry name" value="PHP_dom"/>
</dbReference>
<dbReference type="InterPro" id="IPR052018">
    <property type="entry name" value="PHP_domain"/>
</dbReference>
<dbReference type="Pfam" id="PF13692">
    <property type="entry name" value="Glyco_trans_1_4"/>
    <property type="match status" value="1"/>
</dbReference>
<dbReference type="CDD" id="cd07432">
    <property type="entry name" value="PHP_HisPPase"/>
    <property type="match status" value="1"/>
</dbReference>
<evidence type="ECO:0000256" key="2">
    <source>
        <dbReference type="ARBA" id="ARBA00022679"/>
    </source>
</evidence>
<dbReference type="Pfam" id="PF02811">
    <property type="entry name" value="PHP"/>
    <property type="match status" value="1"/>
</dbReference>
<dbReference type="PANTHER" id="PTHR42924">
    <property type="entry name" value="EXONUCLEASE"/>
    <property type="match status" value="1"/>
</dbReference>
<reference evidence="4 5" key="2">
    <citation type="submission" date="2023-10" db="EMBL/GenBank/DDBJ databases">
        <authorList>
            <person name="Han X.F."/>
        </authorList>
    </citation>
    <scope>NUCLEOTIDE SEQUENCE [LARGE SCALE GENOMIC DNA]</scope>
    <source>
        <strain evidence="4 5">KCTC 39840</strain>
    </source>
</reference>
<keyword evidence="2 4" id="KW-0808">Transferase</keyword>
<accession>A0ABU4HMC1</accession>
<reference evidence="5" key="1">
    <citation type="submission" date="2023-07" db="EMBL/GenBank/DDBJ databases">
        <title>Conexibacter stalactiti sp. nov., isolated from stalactites in a lava cave and emended description of the genus Conexibacter.</title>
        <authorList>
            <person name="Lee S.D."/>
        </authorList>
    </citation>
    <scope>NUCLEOTIDE SEQUENCE [LARGE SCALE GENOMIC DNA]</scope>
    <source>
        <strain evidence="5">KCTC 39840</strain>
    </source>
</reference>
<dbReference type="InterPro" id="IPR003141">
    <property type="entry name" value="Pol/His_phosphatase_N"/>
</dbReference>
<evidence type="ECO:0000259" key="3">
    <source>
        <dbReference type="SMART" id="SM00481"/>
    </source>
</evidence>
<dbReference type="EMBL" id="JAWSTH010000017">
    <property type="protein sequence ID" value="MDW5594460.1"/>
    <property type="molecule type" value="Genomic_DNA"/>
</dbReference>
<proteinExistence type="predicted"/>
<evidence type="ECO:0000313" key="5">
    <source>
        <dbReference type="Proteomes" id="UP001284601"/>
    </source>
</evidence>
<dbReference type="InterPro" id="IPR028098">
    <property type="entry name" value="Glyco_trans_4-like_N"/>
</dbReference>
<protein>
    <submittedName>
        <fullName evidence="4">Glycosyltransferase</fullName>
        <ecNumber evidence="4">2.4.-.-</ecNumber>
    </submittedName>
</protein>
<sequence>MSEGRFAIAQVTPYAWEAPHDVNRAVARVADELAARGHQVLIVAPSQSGALVRESRRAIRAAREHPAALLEGTGDGVPRLLGVGEVLPFQPSRKRAVSLPIDVARTIEQLFTTAPLDLAHIHEPFAPSAASAALRHSRALNVGSFHSTTERVLSTQVARRVVELFLGRLDARIASYEATREQLCRWFPADYGVILPGADAPREEARNDRMSAVPELVLISDEERPAIRTFLRALRRLPLDQPWHATVWSPSGLQPPGALRGELRERVAFVGPEESDEASLLARADVAVRASSGAVPVPSGLLDAVAAGAVPVVSRLPVYEELVEEGAGLLFEPGDVETLTAQLTRLVREPELRRRLREGATPLRERLTWSRVVDELEQVYGGLIARRHDRRGDPVLRAKVAARPLIDVDLHMHTDHSGDCATPVEVLLAQAKARGLGAIAVTDHNEISGALEAQAKADGIKVIVGEEVKTKDQGEVIGLFLRELIPRGLSLEATIAEIKRQGGLVYVPHPFDRMHSVPDYEHLLAVLDDVDAIEVFNPRIAIHEFNEEAVRFAAKYRVPAGAGSDAHVAQGLGSVRIRMPDFDGPDEFMESLREADVIRTPASLLYVQALKFLQTKATPPPARRGVREARVRRAVRKS</sequence>
<dbReference type="GO" id="GO:0016757">
    <property type="term" value="F:glycosyltransferase activity"/>
    <property type="evidence" value="ECO:0007669"/>
    <property type="project" value="UniProtKB-KW"/>
</dbReference>
<gene>
    <name evidence="4" type="ORF">R7226_08935</name>
</gene>
<comment type="caution">
    <text evidence="4">The sequence shown here is derived from an EMBL/GenBank/DDBJ whole genome shotgun (WGS) entry which is preliminary data.</text>
</comment>
<keyword evidence="1 4" id="KW-0328">Glycosyltransferase</keyword>
<dbReference type="InterPro" id="IPR016195">
    <property type="entry name" value="Pol/histidinol_Pase-like"/>
</dbReference>
<feature type="domain" description="Polymerase/histidinol phosphatase N-terminal" evidence="3">
    <location>
        <begin position="408"/>
        <end position="472"/>
    </location>
</feature>
<dbReference type="Pfam" id="PF13263">
    <property type="entry name" value="PHP_C"/>
    <property type="match status" value="1"/>
</dbReference>
<dbReference type="SUPFAM" id="SSF89550">
    <property type="entry name" value="PHP domain-like"/>
    <property type="match status" value="1"/>
</dbReference>
<keyword evidence="5" id="KW-1185">Reference proteome</keyword>
<name>A0ABU4HMC1_9ACTN</name>